<dbReference type="AlphaFoldDB" id="A0A1I1NDH5"/>
<protein>
    <submittedName>
        <fullName evidence="1">Uncharacterized protein</fullName>
    </submittedName>
</protein>
<reference evidence="1 2" key="1">
    <citation type="submission" date="2016-10" db="EMBL/GenBank/DDBJ databases">
        <authorList>
            <person name="de Groot N.N."/>
        </authorList>
    </citation>
    <scope>NUCLEOTIDE SEQUENCE [LARGE SCALE GENOMIC DNA]</scope>
    <source>
        <strain evidence="1 2">DSM 6793</strain>
    </source>
</reference>
<evidence type="ECO:0000313" key="1">
    <source>
        <dbReference type="EMBL" id="SFC95535.1"/>
    </source>
</evidence>
<gene>
    <name evidence="1" type="ORF">SAMN05421780_11425</name>
</gene>
<keyword evidence="2" id="KW-1185">Reference proteome</keyword>
<accession>A0A1I1NDH5</accession>
<dbReference type="Proteomes" id="UP000199514">
    <property type="component" value="Unassembled WGS sequence"/>
</dbReference>
<organism evidence="1 2">
    <name type="scientific">Flexibacter flexilis DSM 6793</name>
    <dbReference type="NCBI Taxonomy" id="927664"/>
    <lineage>
        <taxon>Bacteria</taxon>
        <taxon>Pseudomonadati</taxon>
        <taxon>Bacteroidota</taxon>
        <taxon>Cytophagia</taxon>
        <taxon>Cytophagales</taxon>
        <taxon>Flexibacteraceae</taxon>
        <taxon>Flexibacter</taxon>
    </lineage>
</organism>
<sequence>MMSNDELYLREKVAFLQEMIKKHSYNDSLCAKFREELRPFQAQLDELMAYKEKQNSLAAIMRQAKEALADLRNMKVG</sequence>
<dbReference type="EMBL" id="FOLE01000014">
    <property type="protein sequence ID" value="SFC95535.1"/>
    <property type="molecule type" value="Genomic_DNA"/>
</dbReference>
<evidence type="ECO:0000313" key="2">
    <source>
        <dbReference type="Proteomes" id="UP000199514"/>
    </source>
</evidence>
<dbReference type="RefSeq" id="WP_143084022.1">
    <property type="nucleotide sequence ID" value="NZ_FOLE01000014.1"/>
</dbReference>
<proteinExistence type="predicted"/>
<name>A0A1I1NDH5_9BACT</name>